<protein>
    <submittedName>
        <fullName evidence="3">Glutamine-rich protein 2-like</fullName>
    </submittedName>
</protein>
<feature type="compositionally biased region" description="Basic and acidic residues" evidence="1">
    <location>
        <begin position="158"/>
        <end position="172"/>
    </location>
</feature>
<name>A0A183BU65_GLOPA</name>
<dbReference type="WBParaSite" id="GPLIN_000415100">
    <property type="protein sequence ID" value="GPLIN_000415100"/>
    <property type="gene ID" value="GPLIN_000415100"/>
</dbReference>
<dbReference type="AlphaFoldDB" id="A0A183BU65"/>
<evidence type="ECO:0000313" key="2">
    <source>
        <dbReference type="Proteomes" id="UP000050741"/>
    </source>
</evidence>
<proteinExistence type="predicted"/>
<evidence type="ECO:0000313" key="3">
    <source>
        <dbReference type="WBParaSite" id="GPLIN_000415100"/>
    </source>
</evidence>
<organism evidence="2 3">
    <name type="scientific">Globodera pallida</name>
    <name type="common">Potato cyst nematode worm</name>
    <name type="synonym">Heterodera pallida</name>
    <dbReference type="NCBI Taxonomy" id="36090"/>
    <lineage>
        <taxon>Eukaryota</taxon>
        <taxon>Metazoa</taxon>
        <taxon>Ecdysozoa</taxon>
        <taxon>Nematoda</taxon>
        <taxon>Chromadorea</taxon>
        <taxon>Rhabditida</taxon>
        <taxon>Tylenchina</taxon>
        <taxon>Tylenchomorpha</taxon>
        <taxon>Tylenchoidea</taxon>
        <taxon>Heteroderidae</taxon>
        <taxon>Heteroderinae</taxon>
        <taxon>Globodera</taxon>
    </lineage>
</organism>
<sequence>MNALQTMIVVLEKQHQNLLKLVAALSEKLTYPNFPEAAKCVERDRVSQLETDVRPLAEEQNGKLKELGNDVNEELQLVAEMFAKMEECPNEQQHNIDASTEEHKGIGHEELKEESKDMKQLKEELKDMKQLKEELKDMKQLKEELKDMKPLKEELKDMKQLKEASKDMKQERTCGIMDCGPGPKRVVDLPLRGFVVPTKDARLPSGKFKKSIKTCLLHY</sequence>
<dbReference type="Proteomes" id="UP000050741">
    <property type="component" value="Unassembled WGS sequence"/>
</dbReference>
<accession>A0A183BU65</accession>
<keyword evidence="2" id="KW-1185">Reference proteome</keyword>
<feature type="region of interest" description="Disordered" evidence="1">
    <location>
        <begin position="158"/>
        <end position="177"/>
    </location>
</feature>
<reference evidence="2" key="1">
    <citation type="submission" date="2014-05" db="EMBL/GenBank/DDBJ databases">
        <title>The genome and life-stage specific transcriptomes of Globodera pallida elucidate key aspects of plant parasitism by a cyst nematode.</title>
        <authorList>
            <person name="Cotton J.A."/>
            <person name="Lilley C.J."/>
            <person name="Jones L.M."/>
            <person name="Kikuchi T."/>
            <person name="Reid A.J."/>
            <person name="Thorpe P."/>
            <person name="Tsai I.J."/>
            <person name="Beasley H."/>
            <person name="Blok V."/>
            <person name="Cock P.J.A."/>
            <person name="Van den Akker S.E."/>
            <person name="Holroyd N."/>
            <person name="Hunt M."/>
            <person name="Mantelin S."/>
            <person name="Naghra H."/>
            <person name="Pain A."/>
            <person name="Palomares-Rius J.E."/>
            <person name="Zarowiecki M."/>
            <person name="Berriman M."/>
            <person name="Jones J.T."/>
            <person name="Urwin P.E."/>
        </authorList>
    </citation>
    <scope>NUCLEOTIDE SEQUENCE [LARGE SCALE GENOMIC DNA]</scope>
    <source>
        <strain evidence="2">Lindley</strain>
    </source>
</reference>
<evidence type="ECO:0000256" key="1">
    <source>
        <dbReference type="SAM" id="MobiDB-lite"/>
    </source>
</evidence>
<reference evidence="3" key="2">
    <citation type="submission" date="2016-06" db="UniProtKB">
        <authorList>
            <consortium name="WormBaseParasite"/>
        </authorList>
    </citation>
    <scope>IDENTIFICATION</scope>
</reference>